<protein>
    <submittedName>
        <fullName evidence="1">Uncharacterized protein</fullName>
    </submittedName>
</protein>
<proteinExistence type="predicted"/>
<dbReference type="EMBL" id="QXFZ01007473">
    <property type="protein sequence ID" value="KAE9056929.1"/>
    <property type="molecule type" value="Genomic_DNA"/>
</dbReference>
<name>A0A6A3PRN0_9STRA</name>
<comment type="caution">
    <text evidence="1">The sequence shown here is derived from an EMBL/GenBank/DDBJ whole genome shotgun (WGS) entry which is preliminary data.</text>
</comment>
<organism evidence="1 2">
    <name type="scientific">Phytophthora fragariae</name>
    <dbReference type="NCBI Taxonomy" id="53985"/>
    <lineage>
        <taxon>Eukaryota</taxon>
        <taxon>Sar</taxon>
        <taxon>Stramenopiles</taxon>
        <taxon>Oomycota</taxon>
        <taxon>Peronosporomycetes</taxon>
        <taxon>Peronosporales</taxon>
        <taxon>Peronosporaceae</taxon>
        <taxon>Phytophthora</taxon>
    </lineage>
</organism>
<reference evidence="1 2" key="1">
    <citation type="submission" date="2018-08" db="EMBL/GenBank/DDBJ databases">
        <title>Genomic investigation of the strawberry pathogen Phytophthora fragariae indicates pathogenicity is determined by transcriptional variation in three key races.</title>
        <authorList>
            <person name="Adams T.M."/>
            <person name="Armitage A.D."/>
            <person name="Sobczyk M.K."/>
            <person name="Bates H.J."/>
            <person name="Dunwell J.M."/>
            <person name="Nellist C.F."/>
            <person name="Harrison R.J."/>
        </authorList>
    </citation>
    <scope>NUCLEOTIDE SEQUENCE [LARGE SCALE GENOMIC DNA]</scope>
    <source>
        <strain evidence="1 2">NOV-71</strain>
    </source>
</reference>
<sequence>MMASVWASMTRALSVAITPWSMGWMAAVVLGGSLTTRTWGVASSGTLCDGALSTSNRMRLSSAAMRASRSCSHSLKTAAVIQPLPTPL</sequence>
<evidence type="ECO:0000313" key="2">
    <source>
        <dbReference type="Proteomes" id="UP000441208"/>
    </source>
</evidence>
<accession>A0A6A3PRN0</accession>
<gene>
    <name evidence="1" type="ORF">PF007_g31823</name>
</gene>
<dbReference type="Proteomes" id="UP000441208">
    <property type="component" value="Unassembled WGS sequence"/>
</dbReference>
<evidence type="ECO:0000313" key="1">
    <source>
        <dbReference type="EMBL" id="KAE9056929.1"/>
    </source>
</evidence>
<dbReference type="AlphaFoldDB" id="A0A6A3PRN0"/>